<evidence type="ECO:0000256" key="1">
    <source>
        <dbReference type="SAM" id="MobiDB-lite"/>
    </source>
</evidence>
<evidence type="ECO:0000313" key="3">
    <source>
        <dbReference type="Proteomes" id="UP000499080"/>
    </source>
</evidence>
<dbReference type="Proteomes" id="UP000499080">
    <property type="component" value="Unassembled WGS sequence"/>
</dbReference>
<dbReference type="EMBL" id="BGPR01001269">
    <property type="protein sequence ID" value="GBM49713.1"/>
    <property type="molecule type" value="Genomic_DNA"/>
</dbReference>
<feature type="region of interest" description="Disordered" evidence="1">
    <location>
        <begin position="1"/>
        <end position="48"/>
    </location>
</feature>
<feature type="compositionally biased region" description="Basic and acidic residues" evidence="1">
    <location>
        <begin position="7"/>
        <end position="24"/>
    </location>
</feature>
<evidence type="ECO:0000313" key="2">
    <source>
        <dbReference type="EMBL" id="GBM49713.1"/>
    </source>
</evidence>
<comment type="caution">
    <text evidence="2">The sequence shown here is derived from an EMBL/GenBank/DDBJ whole genome shotgun (WGS) entry which is preliminary data.</text>
</comment>
<keyword evidence="3" id="KW-1185">Reference proteome</keyword>
<name>A0A4Y2G800_ARAVE</name>
<organism evidence="2 3">
    <name type="scientific">Araneus ventricosus</name>
    <name type="common">Orbweaver spider</name>
    <name type="synonym">Epeira ventricosa</name>
    <dbReference type="NCBI Taxonomy" id="182803"/>
    <lineage>
        <taxon>Eukaryota</taxon>
        <taxon>Metazoa</taxon>
        <taxon>Ecdysozoa</taxon>
        <taxon>Arthropoda</taxon>
        <taxon>Chelicerata</taxon>
        <taxon>Arachnida</taxon>
        <taxon>Araneae</taxon>
        <taxon>Araneomorphae</taxon>
        <taxon>Entelegynae</taxon>
        <taxon>Araneoidea</taxon>
        <taxon>Araneidae</taxon>
        <taxon>Araneus</taxon>
    </lineage>
</organism>
<reference evidence="2 3" key="1">
    <citation type="journal article" date="2019" name="Sci. Rep.">
        <title>Orb-weaving spider Araneus ventricosus genome elucidates the spidroin gene catalogue.</title>
        <authorList>
            <person name="Kono N."/>
            <person name="Nakamura H."/>
            <person name="Ohtoshi R."/>
            <person name="Moran D.A.P."/>
            <person name="Shinohara A."/>
            <person name="Yoshida Y."/>
            <person name="Fujiwara M."/>
            <person name="Mori M."/>
            <person name="Tomita M."/>
            <person name="Arakawa K."/>
        </authorList>
    </citation>
    <scope>NUCLEOTIDE SEQUENCE [LARGE SCALE GENOMIC DNA]</scope>
</reference>
<dbReference type="AlphaFoldDB" id="A0A4Y2G800"/>
<accession>A0A4Y2G800</accession>
<sequence length="86" mass="9796">MPQQRIFEQRDPHLSQLESHKHGSSDVPIKSNRGSINPEIGKANPSRPKTGIHVIAHINAEVGWLSIMLKPHSVTNGYWNILHQFW</sequence>
<gene>
    <name evidence="2" type="ORF">AVEN_206213_1</name>
</gene>
<proteinExistence type="predicted"/>
<protein>
    <submittedName>
        <fullName evidence="2">Uncharacterized protein</fullName>
    </submittedName>
</protein>